<feature type="compositionally biased region" description="Low complexity" evidence="1">
    <location>
        <begin position="268"/>
        <end position="307"/>
    </location>
</feature>
<accession>A0ABW6RZK7</accession>
<evidence type="ECO:0000313" key="3">
    <source>
        <dbReference type="Proteomes" id="UP001601992"/>
    </source>
</evidence>
<protein>
    <submittedName>
        <fullName evidence="2">Uncharacterized protein</fullName>
    </submittedName>
</protein>
<reference evidence="2 3" key="1">
    <citation type="submission" date="2024-10" db="EMBL/GenBank/DDBJ databases">
        <title>The Natural Products Discovery Center: Release of the First 8490 Sequenced Strains for Exploring Actinobacteria Biosynthetic Diversity.</title>
        <authorList>
            <person name="Kalkreuter E."/>
            <person name="Kautsar S.A."/>
            <person name="Yang D."/>
            <person name="Bader C.D."/>
            <person name="Teijaro C.N."/>
            <person name="Fluegel L."/>
            <person name="Davis C.M."/>
            <person name="Simpson J.R."/>
            <person name="Lauterbach L."/>
            <person name="Steele A.D."/>
            <person name="Gui C."/>
            <person name="Meng S."/>
            <person name="Li G."/>
            <person name="Viehrig K."/>
            <person name="Ye F."/>
            <person name="Su P."/>
            <person name="Kiefer A.F."/>
            <person name="Nichols A."/>
            <person name="Cepeda A.J."/>
            <person name="Yan W."/>
            <person name="Fan B."/>
            <person name="Jiang Y."/>
            <person name="Adhikari A."/>
            <person name="Zheng C.-J."/>
            <person name="Schuster L."/>
            <person name="Cowan T.M."/>
            <person name="Smanski M.J."/>
            <person name="Chevrette M.G."/>
            <person name="De Carvalho L.P.S."/>
            <person name="Shen B."/>
        </authorList>
    </citation>
    <scope>NUCLEOTIDE SEQUENCE [LARGE SCALE GENOMIC DNA]</scope>
    <source>
        <strain evidence="2 3">NPDC002593</strain>
    </source>
</reference>
<proteinExistence type="predicted"/>
<keyword evidence="3" id="KW-1185">Reference proteome</keyword>
<feature type="compositionally biased region" description="Pro residues" evidence="1">
    <location>
        <begin position="221"/>
        <end position="230"/>
    </location>
</feature>
<comment type="caution">
    <text evidence="2">The sequence shown here is derived from an EMBL/GenBank/DDBJ whole genome shotgun (WGS) entry which is preliminary data.</text>
</comment>
<dbReference type="EMBL" id="JBIAQY010000004">
    <property type="protein sequence ID" value="MFF3568889.1"/>
    <property type="molecule type" value="Genomic_DNA"/>
</dbReference>
<evidence type="ECO:0000313" key="2">
    <source>
        <dbReference type="EMBL" id="MFF3568889.1"/>
    </source>
</evidence>
<sequence>MVLLLILLALLVLVGGVVAIVTVIARHQKQSIAYDNQIVPGMPSNAPSSWAGSHDPEARLHRRLRDAIRALHGVNAYDTASSVNLRAGLEQSALAVDNHLIAIATLPQTHRDQALPDATAAVEAVEAGVAQYVSATTKPDPVAFEAGLQGVQTSIDAITQNLAALGPGGSTGGYPVQFGIQSPQPMPQQQPGGTSPTPPTSGPYPQLQTGGGYPHGTPSPGGYPPQPGTQPPAGYAPQPGAEPPSGYSPQAGTELPGGYPQPPGGTHPQASSPQQQPGGATPQAPSPQQQSGTSNPPDTGTGPADPTVIRPQP</sequence>
<gene>
    <name evidence="2" type="ORF">ACFYXQ_14045</name>
</gene>
<evidence type="ECO:0000256" key="1">
    <source>
        <dbReference type="SAM" id="MobiDB-lite"/>
    </source>
</evidence>
<organism evidence="2 3">
    <name type="scientific">Nocardia jiangxiensis</name>
    <dbReference type="NCBI Taxonomy" id="282685"/>
    <lineage>
        <taxon>Bacteria</taxon>
        <taxon>Bacillati</taxon>
        <taxon>Actinomycetota</taxon>
        <taxon>Actinomycetes</taxon>
        <taxon>Mycobacteriales</taxon>
        <taxon>Nocardiaceae</taxon>
        <taxon>Nocardia</taxon>
    </lineage>
</organism>
<dbReference type="RefSeq" id="WP_387403741.1">
    <property type="nucleotide sequence ID" value="NZ_JBIAQY010000004.1"/>
</dbReference>
<feature type="region of interest" description="Disordered" evidence="1">
    <location>
        <begin position="169"/>
        <end position="313"/>
    </location>
</feature>
<dbReference type="Proteomes" id="UP001601992">
    <property type="component" value="Unassembled WGS sequence"/>
</dbReference>
<feature type="compositionally biased region" description="Low complexity" evidence="1">
    <location>
        <begin position="181"/>
        <end position="195"/>
    </location>
</feature>
<name>A0ABW6RZK7_9NOCA</name>